<evidence type="ECO:0000256" key="1">
    <source>
        <dbReference type="ARBA" id="ARBA00004141"/>
    </source>
</evidence>
<evidence type="ECO:0000259" key="7">
    <source>
        <dbReference type="PROSITE" id="PS51012"/>
    </source>
</evidence>
<comment type="subcellular location">
    <subcellularLocation>
        <location evidence="5">Cell inner membrane</location>
        <topology evidence="5">Multi-pass membrane protein</topology>
    </subcellularLocation>
    <subcellularLocation>
        <location evidence="1">Membrane</location>
        <topology evidence="1">Multi-pass membrane protein</topology>
    </subcellularLocation>
</comment>
<reference evidence="8" key="2">
    <citation type="submission" date="2020-09" db="EMBL/GenBank/DDBJ databases">
        <authorList>
            <person name="Sun Q."/>
            <person name="Kim S."/>
        </authorList>
    </citation>
    <scope>NUCLEOTIDE SEQUENCE</scope>
    <source>
        <strain evidence="8">KCTC 42651</strain>
    </source>
</reference>
<dbReference type="GO" id="GO:0140359">
    <property type="term" value="F:ABC-type transporter activity"/>
    <property type="evidence" value="ECO:0007669"/>
    <property type="project" value="InterPro"/>
</dbReference>
<evidence type="ECO:0000313" key="8">
    <source>
        <dbReference type="EMBL" id="GHD59260.1"/>
    </source>
</evidence>
<dbReference type="Proteomes" id="UP000630353">
    <property type="component" value="Unassembled WGS sequence"/>
</dbReference>
<dbReference type="PANTHER" id="PTHR43229">
    <property type="entry name" value="NODULATION PROTEIN J"/>
    <property type="match status" value="1"/>
</dbReference>
<keyword evidence="3 5" id="KW-1133">Transmembrane helix</keyword>
<dbReference type="GO" id="GO:0005886">
    <property type="term" value="C:plasma membrane"/>
    <property type="evidence" value="ECO:0007669"/>
    <property type="project" value="UniProtKB-SubCell"/>
</dbReference>
<feature type="transmembrane region" description="Helical" evidence="5">
    <location>
        <begin position="160"/>
        <end position="183"/>
    </location>
</feature>
<protein>
    <recommendedName>
        <fullName evidence="5">Transport permease protein</fullName>
    </recommendedName>
</protein>
<evidence type="ECO:0000256" key="4">
    <source>
        <dbReference type="ARBA" id="ARBA00023136"/>
    </source>
</evidence>
<keyword evidence="5" id="KW-1003">Cell membrane</keyword>
<proteinExistence type="inferred from homology"/>
<comment type="caution">
    <text evidence="8">The sequence shown here is derived from an EMBL/GenBank/DDBJ whole genome shotgun (WGS) entry which is preliminary data.</text>
</comment>
<comment type="similarity">
    <text evidence="5">Belongs to the ABC-2 integral membrane protein family.</text>
</comment>
<accession>A0A918XWF3</accession>
<dbReference type="RefSeq" id="WP_308434499.1">
    <property type="nucleotide sequence ID" value="NZ_BMZS01000011.1"/>
</dbReference>
<feature type="transmembrane region" description="Helical" evidence="5">
    <location>
        <begin position="47"/>
        <end position="65"/>
    </location>
</feature>
<keyword evidence="5" id="KW-0813">Transport</keyword>
<gene>
    <name evidence="8" type="ORF">GCM10017083_43180</name>
</gene>
<dbReference type="PROSITE" id="PS51012">
    <property type="entry name" value="ABC_TM2"/>
    <property type="match status" value="1"/>
</dbReference>
<sequence>MSDATMPIRRPQSRPQTGPLASARRVAAMVRRYWYLIRGSWPRIAELAYWPTIQMILWGLISQFFTTHSHWLADAAGVLIAGVLLWDILFRGQIGFSICFLEELWSRNLGHLFVSPLRPWELVASLMTMSLIRTAIGAGVASVIAIGLYAFSLFDLGPPLVAFFVALMLMGWGMGMVIVAMVLRYGLGAESLAWVALFAFAPISCVYYPVATLPESVQWLAWSTPSAYVFEGMRAVMVDGVFRWDLLAGALALDAVYVAIGAAVFAWAFAAARRDGRLLQTGE</sequence>
<feature type="transmembrane region" description="Helical" evidence="5">
    <location>
        <begin position="135"/>
        <end position="154"/>
    </location>
</feature>
<dbReference type="PANTHER" id="PTHR43229:SF6">
    <property type="entry name" value="ABC-TYPE MULTIDRUG TRANSPORT SYSTEM, PERMEASE COMPONENT"/>
    <property type="match status" value="1"/>
</dbReference>
<reference evidence="8" key="1">
    <citation type="journal article" date="2014" name="Int. J. Syst. Evol. Microbiol.">
        <title>Complete genome sequence of Corynebacterium casei LMG S-19264T (=DSM 44701T), isolated from a smear-ripened cheese.</title>
        <authorList>
            <consortium name="US DOE Joint Genome Institute (JGI-PGF)"/>
            <person name="Walter F."/>
            <person name="Albersmeier A."/>
            <person name="Kalinowski J."/>
            <person name="Ruckert C."/>
        </authorList>
    </citation>
    <scope>NUCLEOTIDE SEQUENCE</scope>
    <source>
        <strain evidence="8">KCTC 42651</strain>
    </source>
</reference>
<dbReference type="InterPro" id="IPR047817">
    <property type="entry name" value="ABC2_TM_bact-type"/>
</dbReference>
<name>A0A918XWF3_9PROT</name>
<evidence type="ECO:0000256" key="5">
    <source>
        <dbReference type="RuleBase" id="RU361157"/>
    </source>
</evidence>
<keyword evidence="2 5" id="KW-0812">Transmembrane</keyword>
<dbReference type="InterPro" id="IPR051784">
    <property type="entry name" value="Nod_factor_ABC_transporter"/>
</dbReference>
<evidence type="ECO:0000256" key="2">
    <source>
        <dbReference type="ARBA" id="ARBA00022692"/>
    </source>
</evidence>
<keyword evidence="9" id="KW-1185">Reference proteome</keyword>
<dbReference type="AlphaFoldDB" id="A0A918XWF3"/>
<feature type="domain" description="ABC transmembrane type-2" evidence="7">
    <location>
        <begin position="42"/>
        <end position="268"/>
    </location>
</feature>
<feature type="transmembrane region" description="Helical" evidence="5">
    <location>
        <begin position="71"/>
        <end position="90"/>
    </location>
</feature>
<feature type="transmembrane region" description="Helical" evidence="5">
    <location>
        <begin position="192"/>
        <end position="210"/>
    </location>
</feature>
<feature type="region of interest" description="Disordered" evidence="6">
    <location>
        <begin position="1"/>
        <end position="20"/>
    </location>
</feature>
<evidence type="ECO:0000256" key="6">
    <source>
        <dbReference type="SAM" id="MobiDB-lite"/>
    </source>
</evidence>
<evidence type="ECO:0000313" key="9">
    <source>
        <dbReference type="Proteomes" id="UP000630353"/>
    </source>
</evidence>
<keyword evidence="4 5" id="KW-0472">Membrane</keyword>
<dbReference type="InterPro" id="IPR013525">
    <property type="entry name" value="ABC2_TM"/>
</dbReference>
<feature type="transmembrane region" description="Helical" evidence="5">
    <location>
        <begin position="246"/>
        <end position="270"/>
    </location>
</feature>
<evidence type="ECO:0000256" key="3">
    <source>
        <dbReference type="ARBA" id="ARBA00022989"/>
    </source>
</evidence>
<dbReference type="Pfam" id="PF01061">
    <property type="entry name" value="ABC2_membrane"/>
    <property type="match status" value="1"/>
</dbReference>
<dbReference type="EMBL" id="BMZS01000011">
    <property type="protein sequence ID" value="GHD59260.1"/>
    <property type="molecule type" value="Genomic_DNA"/>
</dbReference>
<organism evidence="8 9">
    <name type="scientific">Thalassobaculum fulvum</name>
    <dbReference type="NCBI Taxonomy" id="1633335"/>
    <lineage>
        <taxon>Bacteria</taxon>
        <taxon>Pseudomonadati</taxon>
        <taxon>Pseudomonadota</taxon>
        <taxon>Alphaproteobacteria</taxon>
        <taxon>Rhodospirillales</taxon>
        <taxon>Thalassobaculaceae</taxon>
        <taxon>Thalassobaculum</taxon>
    </lineage>
</organism>